<dbReference type="InterPro" id="IPR001227">
    <property type="entry name" value="Ac_transferase_dom_sf"/>
</dbReference>
<dbReference type="Pfam" id="PF16197">
    <property type="entry name" value="KAsynt_C_assoc"/>
    <property type="match status" value="1"/>
</dbReference>
<dbReference type="InterPro" id="IPR014043">
    <property type="entry name" value="Acyl_transferase_dom"/>
</dbReference>
<dbReference type="InterPro" id="IPR020807">
    <property type="entry name" value="PKS_DH"/>
</dbReference>
<feature type="compositionally biased region" description="Low complexity" evidence="6">
    <location>
        <begin position="1404"/>
        <end position="1418"/>
    </location>
</feature>
<dbReference type="InterPro" id="IPR014031">
    <property type="entry name" value="Ketoacyl_synth_C"/>
</dbReference>
<dbReference type="PROSITE" id="PS50075">
    <property type="entry name" value="CARRIER"/>
    <property type="match status" value="1"/>
</dbReference>
<dbReference type="Gene3D" id="1.10.1200.10">
    <property type="entry name" value="ACP-like"/>
    <property type="match status" value="1"/>
</dbReference>
<feature type="domain" description="Carrier" evidence="7">
    <location>
        <begin position="2061"/>
        <end position="2135"/>
    </location>
</feature>
<dbReference type="Proteomes" id="UP000627838">
    <property type="component" value="Unassembled WGS sequence"/>
</dbReference>
<dbReference type="InterPro" id="IPR013968">
    <property type="entry name" value="PKS_KR"/>
</dbReference>
<dbReference type="PROSITE" id="PS52019">
    <property type="entry name" value="PKS_MFAS_DH"/>
    <property type="match status" value="1"/>
</dbReference>
<proteinExistence type="predicted"/>
<sequence>MGANENENSIAVVGIGARFPGSRGPKEFWRFIRDGRDAIGEVPADRWDVADFYDPAPATAGKVNNRWGGFVDGIDGFDADFFQVSPREAARTDPQQRVLLEVAWEALEDAGPQGAGGEGGGRGGVFVGVHFSDYECMQAADSLDNDLYSFRGTARSVVAGRLSHALDLRGPSMVVDAACSSSLVAVHLACQALRRGEADFALAAGANVLLDPGISVAFSQGGMLAPDGRCKAFDAAADGFVRSDGFGVVVLKPLARALTDGDRVYAVIRGSAVNNDGRSGAAQGAPGRPGQERVLRDAYADAGVAPSRVAYVEAHGTGTPVGDPVELDALAAVLGADRPAGRPLRVGSVKTNIGHAEGAAGIAGLIKTALCLHEGVLPPTLHHTTPTPAFAWDRLPLRVQTELERWPADATALAGVSSFGITGTNAHVVLEGPPPEQAPGVPDGAPGTGLILPLSARSQAALRARAEDFAETLAGTGEDAPDAVDVCRAAAVRRGHEEHRLAVTGTSAEDLRKALAAFAGGAPDDRAVAGRVAPRRGKVAFVFSGQGSEWAGMCADLMDREPVFRTQVERCDLALRPWTRRSVLERLTGPPEGTAGLPIEELQPLLFTVQVALAALWRSWGVEPDTVIGHSMGEAAAAHHAGRLTLDDAARVIGVRSRLMGTTEGRGGMAVVGMPEAEARRLVEPVADRVSVAALNGPATTVVSGDADVIGDIVADLAGREVFCRRIDIGVAAHSPHMEPLRPLLRAELAGIRPLPAPDGPGTGFHSTADPGAAVLDADYWACNLREPVRFWPAVERLLETGHDTFVEISPHPVLLGAIGQGAGGGAGLATLPSLRRDEGGAVPLDSLARLHVTGRRVDWRAVYPGRGTRVDLPLYPWQRVSFPHRAPDGTPGAGAARPGRAGGAGHPLLGVRLPMAAHPGSAFWESWQDDRTPPYLADHRVDDLRVLPAAGYAEMALAAAAESAPPDGADGPGHGWELTDVLFTAALTISERATRVQTSLTGGPDDRGFQIYSDQGDDEWTLHARGRIARAAPDAAADPDRTGPPPGATELRADDFYSRWAARGLGYGPRFRLLERIWRSGSEVWARTAVPESVAEGRDRHVVHPAVLDACFQTVLAALPDGDEAHLPVGLERLRVHAPIGTGCVVHARLAEEGDSADLTVRDTAGRLLLDARGLRLQRMDAPPGDDTARLGARYEIAWTPVAAPDAPDAPEPRRYLLFDEPGSSLHRVLADRGDAVVRVHPGTGDGEPRAGRHEASPRSRAGFDRVLAETGGAAAFDGVVYAWGVPSGSGTAGDGEDAAARERTVCGGALHLVQALAAAGEDPPRLWLLTAGAVATSDAEPADVGQAALWGFGRTVAGEHPELRCTLVDVEPGDPAPFAAELRADDEDQIAWRDGHRYAARLRPAPAARAGAPDGGTSPSGRLPRPERFRLEAPRPGPLDRLRLAPRRPAAPPPGEVEIEVEVAALNFKDVLRAMGVLPATMPVPLPLGIECAGRITAVGGGVSGLAMGQRVLAVTDSGRGCVASHVTADARTVVPLPAGIAARDAVTVPVAFLTAFYALDRLARMRAGDRVLVHAAAGGVGLAAVQLARAAGAVVLATAGSPEKRDHLRTELGIEHVMDSRTTDFAARVRECTGGAGVDIVLNSLAGEAIDAGLSALAPGGRFVELGKRDIEENTRLGLAPFAKGLSFCSLDVEALLLDRPEEVGGVLRTLLERLAAGELEPLPARTFPVAEAADAFRHLARARHIGKVLVSVAPAEGEDAPAADGDAPASVRSDGSYLVTGGLGALGFGAARVLAERGAGHLVLVGRGAPGEAVAARIGELRAAGTEVIVVRADVARPRELTAAVGAALREAPPLRGIVHAAGVLADRTVAQLTWRDFETVAAPKAAGGWNLHRLAAGAPLDFFVVFSSVAGVLGNPGQANYAAANAALDALVHHRRFHGMPATAIDWGPWADIGLAARPDRGGRLDDRGLPSMTPDEGFAAFAAELDRALDGASGQVTISRFDAAAWARGLPAAARGSLLRDLLAEPADGGSAGTSGDGPGFREQVLAAAPEQRPALLAEHVSRQVARITRTDPTLLDTERPVASMGLDSLMAMEMRQALESTTGVAVPTSRLLNGITISEIAEHLEGRLATAPSARPAAPARGPAPASGAVPAPAGDASGRLADAVEELSEDEVDAALATLLADGDAAS</sequence>
<keyword evidence="3 10" id="KW-0808">Transferase</keyword>
<evidence type="ECO:0000256" key="5">
    <source>
        <dbReference type="PROSITE-ProRule" id="PRU01363"/>
    </source>
</evidence>
<dbReference type="InterPro" id="IPR006162">
    <property type="entry name" value="Ppantetheine_attach_site"/>
</dbReference>
<dbReference type="InterPro" id="IPR009081">
    <property type="entry name" value="PP-bd_ACP"/>
</dbReference>
<feature type="region of interest" description="Disordered" evidence="6">
    <location>
        <begin position="1243"/>
        <end position="1262"/>
    </location>
</feature>
<dbReference type="CDD" id="cd05195">
    <property type="entry name" value="enoyl_red"/>
    <property type="match status" value="1"/>
</dbReference>
<dbReference type="Pfam" id="PF08659">
    <property type="entry name" value="KR"/>
    <property type="match status" value="1"/>
</dbReference>
<feature type="compositionally biased region" description="Basic and acidic residues" evidence="6">
    <location>
        <begin position="1426"/>
        <end position="1445"/>
    </location>
</feature>
<name>A0ABR9JTM1_9ACTN</name>
<dbReference type="PROSITE" id="PS52004">
    <property type="entry name" value="KS3_2"/>
    <property type="match status" value="1"/>
</dbReference>
<dbReference type="Gene3D" id="3.40.366.10">
    <property type="entry name" value="Malonyl-Coenzyme A Acyl Carrier Protein, domain 2"/>
    <property type="match status" value="1"/>
</dbReference>
<keyword evidence="1" id="KW-0596">Phosphopantetheine</keyword>
<dbReference type="Pfam" id="PF08240">
    <property type="entry name" value="ADH_N"/>
    <property type="match status" value="1"/>
</dbReference>
<dbReference type="Pfam" id="PF00550">
    <property type="entry name" value="PP-binding"/>
    <property type="match status" value="1"/>
</dbReference>
<dbReference type="InterPro" id="IPR013154">
    <property type="entry name" value="ADH-like_N"/>
</dbReference>
<dbReference type="SUPFAM" id="SSF51735">
    <property type="entry name" value="NAD(P)-binding Rossmann-fold domains"/>
    <property type="match status" value="3"/>
</dbReference>
<dbReference type="Pfam" id="PF02801">
    <property type="entry name" value="Ketoacyl-synt_C"/>
    <property type="match status" value="1"/>
</dbReference>
<dbReference type="Gene3D" id="3.90.180.10">
    <property type="entry name" value="Medium-chain alcohol dehydrogenases, catalytic domain"/>
    <property type="match status" value="1"/>
</dbReference>
<dbReference type="Gene3D" id="3.40.50.720">
    <property type="entry name" value="NAD(P)-binding Rossmann-like Domain"/>
    <property type="match status" value="3"/>
</dbReference>
<feature type="compositionally biased region" description="Low complexity" evidence="6">
    <location>
        <begin position="2138"/>
        <end position="2166"/>
    </location>
</feature>
<dbReference type="InterPro" id="IPR020841">
    <property type="entry name" value="PKS_Beta-ketoAc_synthase_dom"/>
</dbReference>
<dbReference type="PROSITE" id="PS00012">
    <property type="entry name" value="PHOSPHOPANTETHEINE"/>
    <property type="match status" value="1"/>
</dbReference>
<dbReference type="GO" id="GO:0016740">
    <property type="term" value="F:transferase activity"/>
    <property type="evidence" value="ECO:0007669"/>
    <property type="project" value="UniProtKB-KW"/>
</dbReference>
<dbReference type="InterPro" id="IPR011032">
    <property type="entry name" value="GroES-like_sf"/>
</dbReference>
<dbReference type="Pfam" id="PF00698">
    <property type="entry name" value="Acyl_transf_1"/>
    <property type="match status" value="1"/>
</dbReference>
<accession>A0ABR9JTM1</accession>
<dbReference type="Gene3D" id="3.30.70.3290">
    <property type="match status" value="1"/>
</dbReference>
<dbReference type="InterPro" id="IPR049900">
    <property type="entry name" value="PKS_mFAS_DH"/>
</dbReference>
<gene>
    <name evidence="10" type="ORF">H4W34_003749</name>
</gene>
<comment type="caution">
    <text evidence="10">The sequence shown here is derived from an EMBL/GenBank/DDBJ whole genome shotgun (WGS) entry which is preliminary data.</text>
</comment>
<feature type="region of interest" description="C-terminal hotdog fold" evidence="5">
    <location>
        <begin position="1049"/>
        <end position="1187"/>
    </location>
</feature>
<dbReference type="PROSITE" id="PS01162">
    <property type="entry name" value="QOR_ZETA_CRYSTAL"/>
    <property type="match status" value="1"/>
</dbReference>
<evidence type="ECO:0000259" key="9">
    <source>
        <dbReference type="PROSITE" id="PS52019"/>
    </source>
</evidence>
<feature type="active site" description="Proton donor; for dehydratase activity" evidence="5">
    <location>
        <position position="1110"/>
    </location>
</feature>
<dbReference type="InterPro" id="IPR018201">
    <property type="entry name" value="Ketoacyl_synth_AS"/>
</dbReference>
<dbReference type="PANTHER" id="PTHR43775:SF37">
    <property type="entry name" value="SI:DKEY-61P9.11"/>
    <property type="match status" value="1"/>
</dbReference>
<dbReference type="SMART" id="SM00825">
    <property type="entry name" value="PKS_KS"/>
    <property type="match status" value="1"/>
</dbReference>
<evidence type="ECO:0000256" key="4">
    <source>
        <dbReference type="ARBA" id="ARBA00023268"/>
    </source>
</evidence>
<protein>
    <submittedName>
        <fullName evidence="10">Acyl transferase domain-containing protein/acyl carrier protein</fullName>
    </submittedName>
</protein>
<dbReference type="InterPro" id="IPR020843">
    <property type="entry name" value="ER"/>
</dbReference>
<dbReference type="Pfam" id="PF14765">
    <property type="entry name" value="PS-DH"/>
    <property type="match status" value="1"/>
</dbReference>
<dbReference type="Pfam" id="PF21089">
    <property type="entry name" value="PKS_DH_N"/>
    <property type="match status" value="1"/>
</dbReference>
<dbReference type="CDD" id="cd00833">
    <property type="entry name" value="PKS"/>
    <property type="match status" value="1"/>
</dbReference>
<dbReference type="InterPro" id="IPR050091">
    <property type="entry name" value="PKS_NRPS_Biosynth_Enz"/>
</dbReference>
<dbReference type="SUPFAM" id="SSF53901">
    <property type="entry name" value="Thiolase-like"/>
    <property type="match status" value="1"/>
</dbReference>
<dbReference type="InterPro" id="IPR049551">
    <property type="entry name" value="PKS_DH_C"/>
</dbReference>
<feature type="domain" description="PKS/mFAS DH" evidence="9">
    <location>
        <begin position="907"/>
        <end position="1187"/>
    </location>
</feature>
<dbReference type="SUPFAM" id="SSF50129">
    <property type="entry name" value="GroES-like"/>
    <property type="match status" value="1"/>
</dbReference>
<dbReference type="InterPro" id="IPR036291">
    <property type="entry name" value="NAD(P)-bd_dom_sf"/>
</dbReference>
<dbReference type="SMART" id="SM00829">
    <property type="entry name" value="PKS_ER"/>
    <property type="match status" value="1"/>
</dbReference>
<dbReference type="Gene3D" id="3.10.129.110">
    <property type="entry name" value="Polyketide synthase dehydratase"/>
    <property type="match status" value="1"/>
</dbReference>
<dbReference type="InterPro" id="IPR014030">
    <property type="entry name" value="Ketoacyl_synth_N"/>
</dbReference>
<dbReference type="InterPro" id="IPR057326">
    <property type="entry name" value="KR_dom"/>
</dbReference>
<dbReference type="Pfam" id="PF13602">
    <property type="entry name" value="ADH_zinc_N_2"/>
    <property type="match status" value="1"/>
</dbReference>
<feature type="region of interest" description="Disordered" evidence="6">
    <location>
        <begin position="1404"/>
        <end position="1456"/>
    </location>
</feature>
<dbReference type="SUPFAM" id="SSF52151">
    <property type="entry name" value="FabD/lysophospholipase-like"/>
    <property type="match status" value="1"/>
</dbReference>
<evidence type="ECO:0000256" key="2">
    <source>
        <dbReference type="ARBA" id="ARBA00022553"/>
    </source>
</evidence>
<dbReference type="PANTHER" id="PTHR43775">
    <property type="entry name" value="FATTY ACID SYNTHASE"/>
    <property type="match status" value="1"/>
</dbReference>
<feature type="region of interest" description="Disordered" evidence="6">
    <location>
        <begin position="1032"/>
        <end position="1051"/>
    </location>
</feature>
<dbReference type="InterPro" id="IPR020806">
    <property type="entry name" value="PKS_PP-bd"/>
</dbReference>
<dbReference type="EMBL" id="JADBDZ010000001">
    <property type="protein sequence ID" value="MBE1533916.1"/>
    <property type="molecule type" value="Genomic_DNA"/>
</dbReference>
<feature type="region of interest" description="N-terminal hotdog fold" evidence="5">
    <location>
        <begin position="907"/>
        <end position="1036"/>
    </location>
</feature>
<evidence type="ECO:0000256" key="6">
    <source>
        <dbReference type="SAM" id="MobiDB-lite"/>
    </source>
</evidence>
<evidence type="ECO:0000256" key="3">
    <source>
        <dbReference type="ARBA" id="ARBA00022679"/>
    </source>
</evidence>
<evidence type="ECO:0000313" key="11">
    <source>
        <dbReference type="Proteomes" id="UP000627838"/>
    </source>
</evidence>
<dbReference type="InterPro" id="IPR016035">
    <property type="entry name" value="Acyl_Trfase/lysoPLipase"/>
</dbReference>
<evidence type="ECO:0000313" key="10">
    <source>
        <dbReference type="EMBL" id="MBE1533916.1"/>
    </source>
</evidence>
<organism evidence="10 11">
    <name type="scientific">Actinomadura algeriensis</name>
    <dbReference type="NCBI Taxonomy" id="1679523"/>
    <lineage>
        <taxon>Bacteria</taxon>
        <taxon>Bacillati</taxon>
        <taxon>Actinomycetota</taxon>
        <taxon>Actinomycetes</taxon>
        <taxon>Streptosporangiales</taxon>
        <taxon>Thermomonosporaceae</taxon>
        <taxon>Actinomadura</taxon>
    </lineage>
</organism>
<dbReference type="InterPro" id="IPR016036">
    <property type="entry name" value="Malonyl_transacylase_ACP-bd"/>
</dbReference>
<dbReference type="InterPro" id="IPR049552">
    <property type="entry name" value="PKS_DH_N"/>
</dbReference>
<evidence type="ECO:0000259" key="7">
    <source>
        <dbReference type="PROSITE" id="PS50075"/>
    </source>
</evidence>
<feature type="domain" description="Ketosynthase family 3 (KS3)" evidence="8">
    <location>
        <begin position="7"/>
        <end position="432"/>
    </location>
</feature>
<dbReference type="Gene3D" id="3.40.47.10">
    <property type="match status" value="1"/>
</dbReference>
<dbReference type="SMART" id="SM00827">
    <property type="entry name" value="PKS_AT"/>
    <property type="match status" value="1"/>
</dbReference>
<dbReference type="SMART" id="SM00822">
    <property type="entry name" value="PKS_KR"/>
    <property type="match status" value="1"/>
</dbReference>
<dbReference type="SMART" id="SM00823">
    <property type="entry name" value="PKS_PP"/>
    <property type="match status" value="1"/>
</dbReference>
<feature type="compositionally biased region" description="Basic and acidic residues" evidence="6">
    <location>
        <begin position="1248"/>
        <end position="1262"/>
    </location>
</feature>
<keyword evidence="11" id="KW-1185">Reference proteome</keyword>
<dbReference type="InterPro" id="IPR002364">
    <property type="entry name" value="Quin_OxRdtase/zeta-crystal_CS"/>
</dbReference>
<dbReference type="InterPro" id="IPR016039">
    <property type="entry name" value="Thiolase-like"/>
</dbReference>
<evidence type="ECO:0000256" key="1">
    <source>
        <dbReference type="ARBA" id="ARBA00022450"/>
    </source>
</evidence>
<feature type="region of interest" description="Disordered" evidence="6">
    <location>
        <begin position="2138"/>
        <end position="2169"/>
    </location>
</feature>
<dbReference type="SUPFAM" id="SSF55048">
    <property type="entry name" value="Probable ACP-binding domain of malonyl-CoA ACP transacylase"/>
    <property type="match status" value="1"/>
</dbReference>
<reference evidence="10 11" key="1">
    <citation type="submission" date="2020-10" db="EMBL/GenBank/DDBJ databases">
        <title>Sequencing the genomes of 1000 actinobacteria strains.</title>
        <authorList>
            <person name="Klenk H.-P."/>
        </authorList>
    </citation>
    <scope>NUCLEOTIDE SEQUENCE [LARGE SCALE GENOMIC DNA]</scope>
    <source>
        <strain evidence="10 11">DSM 46744</strain>
    </source>
</reference>
<keyword evidence="4" id="KW-0511">Multifunctional enzyme</keyword>
<dbReference type="InterPro" id="IPR036736">
    <property type="entry name" value="ACP-like_sf"/>
</dbReference>
<dbReference type="InterPro" id="IPR042104">
    <property type="entry name" value="PKS_dehydratase_sf"/>
</dbReference>
<dbReference type="SUPFAM" id="SSF47336">
    <property type="entry name" value="ACP-like"/>
    <property type="match status" value="1"/>
</dbReference>
<feature type="active site" description="Proton acceptor; for dehydratase activity" evidence="5">
    <location>
        <position position="940"/>
    </location>
</feature>
<dbReference type="SMART" id="SM00826">
    <property type="entry name" value="PKS_DH"/>
    <property type="match status" value="1"/>
</dbReference>
<evidence type="ECO:0000259" key="8">
    <source>
        <dbReference type="PROSITE" id="PS52004"/>
    </source>
</evidence>
<dbReference type="InterPro" id="IPR032821">
    <property type="entry name" value="PKS_assoc"/>
</dbReference>
<dbReference type="PROSITE" id="PS00606">
    <property type="entry name" value="KS3_1"/>
    <property type="match status" value="1"/>
</dbReference>
<keyword evidence="2" id="KW-0597">Phosphoprotein</keyword>
<dbReference type="RefSeq" id="WP_192760379.1">
    <property type="nucleotide sequence ID" value="NZ_JADBDZ010000001.1"/>
</dbReference>
<dbReference type="Pfam" id="PF00109">
    <property type="entry name" value="ketoacyl-synt"/>
    <property type="match status" value="1"/>
</dbReference>